<accession>A0ACC3D2D1</accession>
<reference evidence="1" key="1">
    <citation type="submission" date="2024-09" db="EMBL/GenBank/DDBJ databases">
        <title>Black Yeasts Isolated from many extreme environments.</title>
        <authorList>
            <person name="Coleine C."/>
            <person name="Stajich J.E."/>
            <person name="Selbmann L."/>
        </authorList>
    </citation>
    <scope>NUCLEOTIDE SEQUENCE</scope>
    <source>
        <strain evidence="1">CCFEE 5737</strain>
    </source>
</reference>
<comment type="caution">
    <text evidence="1">The sequence shown here is derived from an EMBL/GenBank/DDBJ whole genome shotgun (WGS) entry which is preliminary data.</text>
</comment>
<protein>
    <submittedName>
        <fullName evidence="1">Uncharacterized protein</fullName>
    </submittedName>
</protein>
<name>A0ACC3D2D1_9PEZI</name>
<dbReference type="EMBL" id="JAWDJW010008397">
    <property type="protein sequence ID" value="KAK3060653.1"/>
    <property type="molecule type" value="Genomic_DNA"/>
</dbReference>
<evidence type="ECO:0000313" key="1">
    <source>
        <dbReference type="EMBL" id="KAK3060653.1"/>
    </source>
</evidence>
<organism evidence="1 2">
    <name type="scientific">Coniosporium uncinatum</name>
    <dbReference type="NCBI Taxonomy" id="93489"/>
    <lineage>
        <taxon>Eukaryota</taxon>
        <taxon>Fungi</taxon>
        <taxon>Dikarya</taxon>
        <taxon>Ascomycota</taxon>
        <taxon>Pezizomycotina</taxon>
        <taxon>Dothideomycetes</taxon>
        <taxon>Dothideomycetes incertae sedis</taxon>
        <taxon>Coniosporium</taxon>
    </lineage>
</organism>
<evidence type="ECO:0000313" key="2">
    <source>
        <dbReference type="Proteomes" id="UP001186974"/>
    </source>
</evidence>
<proteinExistence type="predicted"/>
<dbReference type="Proteomes" id="UP001186974">
    <property type="component" value="Unassembled WGS sequence"/>
</dbReference>
<sequence length="432" mass="48214">MDFVKGQRFHIPLEDEDIDEPVERSPPKSAFDFVGDIQERQVATPKPPSAPTPKSTSTGFPEHKKRSRVSAFKQQRQAPQQDPNAVESRSNGTVPPPPSNASHGGESFAQRERREIDEQNQRHLASMSAAEIEQEQQDLFQSLDPSMIQRLLRRANIDEPTAPPTSAPEQSKTRPERKTATSKKVTFDDTAEPLRSSEVASPQNEAPEDVEQLAPTSSKQKDEDAQPELPSIHWPRPPNPPDLDPDDPNFLESLHEKYFPDLAHDPSKLDWMKPADESDTTSPYHPSQTSLDASSLRFDFRGALLPPRLARQIPVTAGLHHHGDAPEAAGYTVPELARLARSQFAPQRCIAYQTLGRILYRLGIGQFGDEMDKGSEGEFMCKGLWECMEEGRVLDALTEEANRSRGHTTAIAYAQEAVWNWKRGGGRKRKAG</sequence>
<gene>
    <name evidence="1" type="ORF">LTS18_008055</name>
</gene>
<keyword evidence="2" id="KW-1185">Reference proteome</keyword>